<keyword evidence="2" id="KW-1185">Reference proteome</keyword>
<proteinExistence type="predicted"/>
<evidence type="ECO:0008006" key="3">
    <source>
        <dbReference type="Google" id="ProtNLM"/>
    </source>
</evidence>
<gene>
    <name evidence="1" type="ORF">R3P38DRAFT_2853150</name>
</gene>
<evidence type="ECO:0000313" key="2">
    <source>
        <dbReference type="Proteomes" id="UP001362999"/>
    </source>
</evidence>
<organism evidence="1 2">
    <name type="scientific">Favolaschia claudopus</name>
    <dbReference type="NCBI Taxonomy" id="2862362"/>
    <lineage>
        <taxon>Eukaryota</taxon>
        <taxon>Fungi</taxon>
        <taxon>Dikarya</taxon>
        <taxon>Basidiomycota</taxon>
        <taxon>Agaricomycotina</taxon>
        <taxon>Agaricomycetes</taxon>
        <taxon>Agaricomycetidae</taxon>
        <taxon>Agaricales</taxon>
        <taxon>Marasmiineae</taxon>
        <taxon>Mycenaceae</taxon>
        <taxon>Favolaschia</taxon>
    </lineage>
</organism>
<reference evidence="1 2" key="1">
    <citation type="journal article" date="2024" name="J Genomics">
        <title>Draft genome sequencing and assembly of Favolaschia claudopus CIRM-BRFM 2984 isolated from oak limbs.</title>
        <authorList>
            <person name="Navarro D."/>
            <person name="Drula E."/>
            <person name="Chaduli D."/>
            <person name="Cazenave R."/>
            <person name="Ahrendt S."/>
            <person name="Wang J."/>
            <person name="Lipzen A."/>
            <person name="Daum C."/>
            <person name="Barry K."/>
            <person name="Grigoriev I.V."/>
            <person name="Favel A."/>
            <person name="Rosso M.N."/>
            <person name="Martin F."/>
        </authorList>
    </citation>
    <scope>NUCLEOTIDE SEQUENCE [LARGE SCALE GENOMIC DNA]</scope>
    <source>
        <strain evidence="1 2">CIRM-BRFM 2984</strain>
    </source>
</reference>
<dbReference type="SUPFAM" id="SSF56112">
    <property type="entry name" value="Protein kinase-like (PK-like)"/>
    <property type="match status" value="1"/>
</dbReference>
<dbReference type="Proteomes" id="UP001362999">
    <property type="component" value="Unassembled WGS sequence"/>
</dbReference>
<dbReference type="InterPro" id="IPR011009">
    <property type="entry name" value="Kinase-like_dom_sf"/>
</dbReference>
<name>A0AAW0DQS5_9AGAR</name>
<dbReference type="AlphaFoldDB" id="A0AAW0DQS5"/>
<evidence type="ECO:0000313" key="1">
    <source>
        <dbReference type="EMBL" id="KAK7053907.1"/>
    </source>
</evidence>
<accession>A0AAW0DQS5</accession>
<comment type="caution">
    <text evidence="1">The sequence shown here is derived from an EMBL/GenBank/DDBJ whole genome shotgun (WGS) entry which is preliminary data.</text>
</comment>
<sequence>MLYLHPFYQPGASLTLNLQSCNYDDDKATRNVQATVVTALTPFTMSQVLLVDINSPFPDIIPGVNSSFILKVYDPRFLQHRKGSASSKPHPWTLAAETTAARRRSFSEDNHVFVPTWWPDDSDAAGWEEYYHANLTQMFKTELAAYARLRPLQGRCVPHCYAHGTLAFPPHCKRMIVPRALLLSYIPGPSLRSVQASRVSPMLAHGLIGTIRDFGALGVIHDDLRAENVVLYKTKSHIAGAFVLDFGNATVRSDEGDDEWEWIVAENDEPKQVEMILDRLGIDYVL</sequence>
<dbReference type="EMBL" id="JAWWNJ010000006">
    <property type="protein sequence ID" value="KAK7053907.1"/>
    <property type="molecule type" value="Genomic_DNA"/>
</dbReference>
<dbReference type="PANTHER" id="PTHR37171:SF1">
    <property type="entry name" value="SERINE_THREONINE-PROTEIN KINASE YRZF-RELATED"/>
    <property type="match status" value="1"/>
</dbReference>
<protein>
    <recommendedName>
        <fullName evidence="3">Non-specific serine/threonine protein kinase</fullName>
    </recommendedName>
</protein>
<dbReference type="PANTHER" id="PTHR37171">
    <property type="entry name" value="SERINE/THREONINE-PROTEIN KINASE YRZF-RELATED"/>
    <property type="match status" value="1"/>
</dbReference>
<dbReference type="InterPro" id="IPR052396">
    <property type="entry name" value="Meiotic_Drive_Suppr_Kinase"/>
</dbReference>